<organism evidence="2 3">
    <name type="scientific">Eumeta variegata</name>
    <name type="common">Bagworm moth</name>
    <name type="synonym">Eumeta japonica</name>
    <dbReference type="NCBI Taxonomy" id="151549"/>
    <lineage>
        <taxon>Eukaryota</taxon>
        <taxon>Metazoa</taxon>
        <taxon>Ecdysozoa</taxon>
        <taxon>Arthropoda</taxon>
        <taxon>Hexapoda</taxon>
        <taxon>Insecta</taxon>
        <taxon>Pterygota</taxon>
        <taxon>Neoptera</taxon>
        <taxon>Endopterygota</taxon>
        <taxon>Lepidoptera</taxon>
        <taxon>Glossata</taxon>
        <taxon>Ditrysia</taxon>
        <taxon>Tineoidea</taxon>
        <taxon>Psychidae</taxon>
        <taxon>Oiketicinae</taxon>
        <taxon>Eumeta</taxon>
    </lineage>
</organism>
<accession>A0A4C1YKR0</accession>
<feature type="region of interest" description="Disordered" evidence="1">
    <location>
        <begin position="1"/>
        <end position="27"/>
    </location>
</feature>
<sequence>MSLNRLRKGELSGRPARAGGTTPRRTIARAPAAAALHFRNAEKRDAAARPEPLVLSSAGCVRKSQGMSRDPVNGVEGQVRSCAARLAGRRNFLAAPFN</sequence>
<feature type="compositionally biased region" description="Low complexity" evidence="1">
    <location>
        <begin position="13"/>
        <end position="27"/>
    </location>
</feature>
<comment type="caution">
    <text evidence="2">The sequence shown here is derived from an EMBL/GenBank/DDBJ whole genome shotgun (WGS) entry which is preliminary data.</text>
</comment>
<keyword evidence="3" id="KW-1185">Reference proteome</keyword>
<dbReference type="AlphaFoldDB" id="A0A4C1YKR0"/>
<gene>
    <name evidence="2" type="ORF">EVAR_57682_1</name>
</gene>
<dbReference type="EMBL" id="BGZK01001313">
    <property type="protein sequence ID" value="GBP77001.1"/>
    <property type="molecule type" value="Genomic_DNA"/>
</dbReference>
<evidence type="ECO:0000313" key="2">
    <source>
        <dbReference type="EMBL" id="GBP77001.1"/>
    </source>
</evidence>
<evidence type="ECO:0000256" key="1">
    <source>
        <dbReference type="SAM" id="MobiDB-lite"/>
    </source>
</evidence>
<name>A0A4C1YKR0_EUMVA</name>
<protein>
    <submittedName>
        <fullName evidence="2">Uncharacterized protein</fullName>
    </submittedName>
</protein>
<evidence type="ECO:0000313" key="3">
    <source>
        <dbReference type="Proteomes" id="UP000299102"/>
    </source>
</evidence>
<proteinExistence type="predicted"/>
<reference evidence="2 3" key="1">
    <citation type="journal article" date="2019" name="Commun. Biol.">
        <title>The bagworm genome reveals a unique fibroin gene that provides high tensile strength.</title>
        <authorList>
            <person name="Kono N."/>
            <person name="Nakamura H."/>
            <person name="Ohtoshi R."/>
            <person name="Tomita M."/>
            <person name="Numata K."/>
            <person name="Arakawa K."/>
        </authorList>
    </citation>
    <scope>NUCLEOTIDE SEQUENCE [LARGE SCALE GENOMIC DNA]</scope>
</reference>
<dbReference type="Proteomes" id="UP000299102">
    <property type="component" value="Unassembled WGS sequence"/>
</dbReference>